<dbReference type="Proteomes" id="UP000321400">
    <property type="component" value="Unassembled WGS sequence"/>
</dbReference>
<dbReference type="EMBL" id="BJYE01000024">
    <property type="protein sequence ID" value="GEN57354.1"/>
    <property type="molecule type" value="Genomic_DNA"/>
</dbReference>
<keyword evidence="2" id="KW-1185">Reference proteome</keyword>
<proteinExistence type="predicted"/>
<evidence type="ECO:0000313" key="2">
    <source>
        <dbReference type="Proteomes" id="UP000321400"/>
    </source>
</evidence>
<evidence type="ECO:0000313" key="1">
    <source>
        <dbReference type="EMBL" id="GEN57354.1"/>
    </source>
</evidence>
<organism evidence="1 2">
    <name type="scientific">Halolactibacillus alkaliphilus</name>
    <dbReference type="NCBI Taxonomy" id="442899"/>
    <lineage>
        <taxon>Bacteria</taxon>
        <taxon>Bacillati</taxon>
        <taxon>Bacillota</taxon>
        <taxon>Bacilli</taxon>
        <taxon>Bacillales</taxon>
        <taxon>Bacillaceae</taxon>
        <taxon>Halolactibacillus</taxon>
    </lineage>
</organism>
<dbReference type="STRING" id="442899.SAMN05720591_12438"/>
<name>A0A511X335_9BACI</name>
<dbReference type="AlphaFoldDB" id="A0A511X335"/>
<dbReference type="Pfam" id="PF26149">
    <property type="entry name" value="YuzK"/>
    <property type="match status" value="1"/>
</dbReference>
<accession>A0A511X335</accession>
<gene>
    <name evidence="1" type="ORF">HAL01_18180</name>
</gene>
<comment type="caution">
    <text evidence="1">The sequence shown here is derived from an EMBL/GenBank/DDBJ whole genome shotgun (WGS) entry which is preliminary data.</text>
</comment>
<dbReference type="RefSeq" id="WP_089802706.1">
    <property type="nucleotide sequence ID" value="NZ_BJYE01000024.1"/>
</dbReference>
<dbReference type="InterPro" id="IPR058676">
    <property type="entry name" value="YuzK"/>
</dbReference>
<dbReference type="OrthoDB" id="2454002at2"/>
<sequence length="63" mass="7638">MEKLNLNYTPEMEKAMQQSHNINFSEYENNVDKRLKVEREREKSHAESTKMIAELKQDIHRDM</sequence>
<reference evidence="1 2" key="1">
    <citation type="submission" date="2019-07" db="EMBL/GenBank/DDBJ databases">
        <title>Whole genome shotgun sequence of Halolactibacillus alkaliphilus NBRC 103919.</title>
        <authorList>
            <person name="Hosoyama A."/>
            <person name="Uohara A."/>
            <person name="Ohji S."/>
            <person name="Ichikawa N."/>
        </authorList>
    </citation>
    <scope>NUCLEOTIDE SEQUENCE [LARGE SCALE GENOMIC DNA]</scope>
    <source>
        <strain evidence="1 2">NBRC 103919</strain>
    </source>
</reference>
<protein>
    <submittedName>
        <fullName evidence="1">Uncharacterized protein</fullName>
    </submittedName>
</protein>